<feature type="chain" id="PRO_5016021967" evidence="1">
    <location>
        <begin position="23"/>
        <end position="130"/>
    </location>
</feature>
<dbReference type="RefSeq" id="WP_109952783.1">
    <property type="nucleotide sequence ID" value="NZ_CP029551.1"/>
</dbReference>
<dbReference type="AlphaFoldDB" id="A0A2U8VVF3"/>
<name>A0A2U8VVF3_9HYPH</name>
<reference evidence="2 3" key="1">
    <citation type="submission" date="2018-05" db="EMBL/GenBank/DDBJ databases">
        <title>Complete Genome Sequence of Methylobacterium sp. 17Sr1-43.</title>
        <authorList>
            <person name="Srinivasan S."/>
        </authorList>
    </citation>
    <scope>NUCLEOTIDE SEQUENCE [LARGE SCALE GENOMIC DNA]</scope>
    <source>
        <strain evidence="2 3">17Sr1-43</strain>
    </source>
</reference>
<dbReference type="OrthoDB" id="8003377at2"/>
<accession>A0A2U8VVF3</accession>
<gene>
    <name evidence="2" type="ORF">DK427_19930</name>
</gene>
<proteinExistence type="predicted"/>
<organism evidence="2 3">
    <name type="scientific">Methylobacterium radiodurans</name>
    <dbReference type="NCBI Taxonomy" id="2202828"/>
    <lineage>
        <taxon>Bacteria</taxon>
        <taxon>Pseudomonadati</taxon>
        <taxon>Pseudomonadota</taxon>
        <taxon>Alphaproteobacteria</taxon>
        <taxon>Hyphomicrobiales</taxon>
        <taxon>Methylobacteriaceae</taxon>
        <taxon>Methylobacterium</taxon>
    </lineage>
</organism>
<protein>
    <submittedName>
        <fullName evidence="2">Uncharacterized protein</fullName>
    </submittedName>
</protein>
<keyword evidence="1" id="KW-0732">Signal</keyword>
<evidence type="ECO:0000256" key="1">
    <source>
        <dbReference type="SAM" id="SignalP"/>
    </source>
</evidence>
<dbReference type="EMBL" id="CP029551">
    <property type="protein sequence ID" value="AWN37717.1"/>
    <property type="molecule type" value="Genomic_DNA"/>
</dbReference>
<evidence type="ECO:0000313" key="3">
    <source>
        <dbReference type="Proteomes" id="UP000246058"/>
    </source>
</evidence>
<sequence length="130" mass="14217">MRSLLLLPVLLTLSSTPGEAKADTGTTDLPALERTWHACVRGAFVQHSLAGSKLAAQLSALDECREHEDVYVAALMATRIAEDEARWMRDRPVPSTAAAWLETVTSHVVYPVSYWLGGRKRSRIGSGLTQ</sequence>
<keyword evidence="3" id="KW-1185">Reference proteome</keyword>
<dbReference type="KEGG" id="meti:DK427_19930"/>
<dbReference type="Proteomes" id="UP000246058">
    <property type="component" value="Chromosome"/>
</dbReference>
<evidence type="ECO:0000313" key="2">
    <source>
        <dbReference type="EMBL" id="AWN37717.1"/>
    </source>
</evidence>
<feature type="signal peptide" evidence="1">
    <location>
        <begin position="1"/>
        <end position="22"/>
    </location>
</feature>